<evidence type="ECO:0000313" key="2">
    <source>
        <dbReference type="Proteomes" id="UP001317532"/>
    </source>
</evidence>
<protein>
    <submittedName>
        <fullName evidence="1">Uncharacterized protein</fullName>
    </submittedName>
</protein>
<accession>A0AAN2CBH3</accession>
<dbReference type="AlphaFoldDB" id="A0AAN2CBH3"/>
<keyword evidence="2" id="KW-1185">Reference proteome</keyword>
<evidence type="ECO:0000313" key="1">
    <source>
        <dbReference type="EMBL" id="BDE08023.1"/>
    </source>
</evidence>
<proteinExistence type="predicted"/>
<organism evidence="1 2">
    <name type="scientific">Vulcanimicrobium alpinum</name>
    <dbReference type="NCBI Taxonomy" id="3016050"/>
    <lineage>
        <taxon>Bacteria</taxon>
        <taxon>Bacillati</taxon>
        <taxon>Vulcanimicrobiota</taxon>
        <taxon>Vulcanimicrobiia</taxon>
        <taxon>Vulcanimicrobiales</taxon>
        <taxon>Vulcanimicrobiaceae</taxon>
        <taxon>Vulcanimicrobium</taxon>
    </lineage>
</organism>
<dbReference type="KEGG" id="vab:WPS_32990"/>
<gene>
    <name evidence="1" type="ORF">WPS_32990</name>
</gene>
<dbReference type="Proteomes" id="UP001317532">
    <property type="component" value="Chromosome"/>
</dbReference>
<name>A0AAN2CBH3_UNVUL</name>
<sequence length="99" mass="11329">MLRYDHARRRVETAGKRWLYYTFLLDYRLTQKKTAAATLPYDAIRHIRFGPDWTNRIVGPGWRVFTDLQQGTLPDVAWVNPPIIATDHAQATSAAGSIT</sequence>
<reference evidence="1 2" key="1">
    <citation type="journal article" date="2022" name="ISME Commun">
        <title>Vulcanimicrobium alpinus gen. nov. sp. nov., the first cultivated representative of the candidate phylum 'Eremiobacterota', is a metabolically versatile aerobic anoxygenic phototroph.</title>
        <authorList>
            <person name="Yabe S."/>
            <person name="Muto K."/>
            <person name="Abe K."/>
            <person name="Yokota A."/>
            <person name="Staudigel H."/>
            <person name="Tebo B.M."/>
        </authorList>
    </citation>
    <scope>NUCLEOTIDE SEQUENCE [LARGE SCALE GENOMIC DNA]</scope>
    <source>
        <strain evidence="1 2">WC8-2</strain>
    </source>
</reference>
<dbReference type="EMBL" id="AP025523">
    <property type="protein sequence ID" value="BDE08023.1"/>
    <property type="molecule type" value="Genomic_DNA"/>
</dbReference>